<keyword evidence="3" id="KW-0238">DNA-binding</keyword>
<dbReference type="PROSITE" id="PS50931">
    <property type="entry name" value="HTH_LYSR"/>
    <property type="match status" value="1"/>
</dbReference>
<dbReference type="STRING" id="463014.BAU07_23695"/>
<dbReference type="Proteomes" id="UP000091926">
    <property type="component" value="Chromosome"/>
</dbReference>
<dbReference type="GO" id="GO:0006351">
    <property type="term" value="P:DNA-templated transcription"/>
    <property type="evidence" value="ECO:0007669"/>
    <property type="project" value="TreeGrafter"/>
</dbReference>
<proteinExistence type="inferred from homology"/>
<dbReference type="RefSeq" id="WP_066663299.1">
    <property type="nucleotide sequence ID" value="NZ_CBCSCL010000015.1"/>
</dbReference>
<evidence type="ECO:0000256" key="2">
    <source>
        <dbReference type="ARBA" id="ARBA00023015"/>
    </source>
</evidence>
<feature type="domain" description="HTH lysR-type" evidence="5">
    <location>
        <begin position="1"/>
        <end position="60"/>
    </location>
</feature>
<comment type="similarity">
    <text evidence="1">Belongs to the LysR transcriptional regulatory family.</text>
</comment>
<evidence type="ECO:0000256" key="4">
    <source>
        <dbReference type="ARBA" id="ARBA00023163"/>
    </source>
</evidence>
<evidence type="ECO:0000313" key="6">
    <source>
        <dbReference type="EMBL" id="ANN79723.1"/>
    </source>
</evidence>
<dbReference type="PANTHER" id="PTHR30537">
    <property type="entry name" value="HTH-TYPE TRANSCRIPTIONAL REGULATOR"/>
    <property type="match status" value="1"/>
</dbReference>
<dbReference type="InterPro" id="IPR036390">
    <property type="entry name" value="WH_DNA-bd_sf"/>
</dbReference>
<evidence type="ECO:0000256" key="1">
    <source>
        <dbReference type="ARBA" id="ARBA00009437"/>
    </source>
</evidence>
<evidence type="ECO:0000256" key="3">
    <source>
        <dbReference type="ARBA" id="ARBA00023125"/>
    </source>
</evidence>
<accession>A0A193GJF9</accession>
<dbReference type="PANTHER" id="PTHR30537:SF5">
    <property type="entry name" value="HTH-TYPE TRANSCRIPTIONAL ACTIVATOR TTDR-RELATED"/>
    <property type="match status" value="1"/>
</dbReference>
<dbReference type="GO" id="GO:0003700">
    <property type="term" value="F:DNA-binding transcription factor activity"/>
    <property type="evidence" value="ECO:0007669"/>
    <property type="project" value="InterPro"/>
</dbReference>
<keyword evidence="4" id="KW-0804">Transcription</keyword>
<dbReference type="EMBL" id="CP016172">
    <property type="protein sequence ID" value="ANN79723.1"/>
    <property type="molecule type" value="Genomic_DNA"/>
</dbReference>
<dbReference type="InterPro" id="IPR036388">
    <property type="entry name" value="WH-like_DNA-bd_sf"/>
</dbReference>
<dbReference type="AlphaFoldDB" id="A0A193GJF9"/>
<keyword evidence="2" id="KW-0805">Transcription regulation</keyword>
<gene>
    <name evidence="6" type="ORF">BAU07_23695</name>
</gene>
<reference evidence="6 7" key="1">
    <citation type="submission" date="2016-06" db="EMBL/GenBank/DDBJ databases">
        <title>Complete genome sequences of Bordetella bronchialis and Bordetella flabilis.</title>
        <authorList>
            <person name="LiPuma J.J."/>
            <person name="Spilker T."/>
        </authorList>
    </citation>
    <scope>NUCLEOTIDE SEQUENCE [LARGE SCALE GENOMIC DNA]</scope>
    <source>
        <strain evidence="6 7">AU10664</strain>
    </source>
</reference>
<dbReference type="CDD" id="cd08422">
    <property type="entry name" value="PBP2_CrgA_like"/>
    <property type="match status" value="1"/>
</dbReference>
<dbReference type="SUPFAM" id="SSF46785">
    <property type="entry name" value="Winged helix' DNA-binding domain"/>
    <property type="match status" value="1"/>
</dbReference>
<dbReference type="OrthoDB" id="116299at2"/>
<dbReference type="InterPro" id="IPR005119">
    <property type="entry name" value="LysR_subst-bd"/>
</dbReference>
<protein>
    <submittedName>
        <fullName evidence="6">LysR family transcriptional regulator</fullName>
    </submittedName>
</protein>
<evidence type="ECO:0000313" key="7">
    <source>
        <dbReference type="Proteomes" id="UP000091926"/>
    </source>
</evidence>
<dbReference type="InterPro" id="IPR058163">
    <property type="entry name" value="LysR-type_TF_proteobact-type"/>
</dbReference>
<keyword evidence="7" id="KW-1185">Reference proteome</keyword>
<dbReference type="SUPFAM" id="SSF53850">
    <property type="entry name" value="Periplasmic binding protein-like II"/>
    <property type="match status" value="1"/>
</dbReference>
<organism evidence="6 7">
    <name type="scientific">Bordetella flabilis</name>
    <dbReference type="NCBI Taxonomy" id="463014"/>
    <lineage>
        <taxon>Bacteria</taxon>
        <taxon>Pseudomonadati</taxon>
        <taxon>Pseudomonadota</taxon>
        <taxon>Betaproteobacteria</taxon>
        <taxon>Burkholderiales</taxon>
        <taxon>Alcaligenaceae</taxon>
        <taxon>Bordetella</taxon>
    </lineage>
</organism>
<dbReference type="KEGG" id="bfz:BAU07_23695"/>
<name>A0A193GJF9_9BORD</name>
<dbReference type="FunFam" id="1.10.10.10:FF:000001">
    <property type="entry name" value="LysR family transcriptional regulator"/>
    <property type="match status" value="1"/>
</dbReference>
<evidence type="ECO:0000259" key="5">
    <source>
        <dbReference type="PROSITE" id="PS50931"/>
    </source>
</evidence>
<sequence>MDIQLNDIALFVEVAKRKNFSHAAEALGMPAATLSRRVSDLERRIGMQLLTRTTRRIELTEAGALYFERCRHIIEEASVAHEQLHDMAAQPKGRLRISMIASLAQLVLPVVMREFTEQYPDIQCEFDLSGRPVDAISNPFDLVLRFGQQPDSSLISRQIMLMSHQLYASQDYLARHGAPRIPSDLSHHDCLRFPSGEGNSSYWMLHSGERVVRVQVFGRLIANNMGMLARLASNGMGIVPLPVFDAMETAIARAGLVRVLHDWSLTPMPLFALLPSRTIPAKTRAFLDFIQPRLNEQPRQGLVQLAN</sequence>
<dbReference type="Pfam" id="PF00126">
    <property type="entry name" value="HTH_1"/>
    <property type="match status" value="1"/>
</dbReference>
<dbReference type="Gene3D" id="1.10.10.10">
    <property type="entry name" value="Winged helix-like DNA-binding domain superfamily/Winged helix DNA-binding domain"/>
    <property type="match status" value="1"/>
</dbReference>
<dbReference type="Gene3D" id="3.40.190.290">
    <property type="match status" value="1"/>
</dbReference>
<dbReference type="InterPro" id="IPR000847">
    <property type="entry name" value="LysR_HTH_N"/>
</dbReference>
<dbReference type="GO" id="GO:0043565">
    <property type="term" value="F:sequence-specific DNA binding"/>
    <property type="evidence" value="ECO:0007669"/>
    <property type="project" value="TreeGrafter"/>
</dbReference>
<dbReference type="Pfam" id="PF03466">
    <property type="entry name" value="LysR_substrate"/>
    <property type="match status" value="1"/>
</dbReference>